<sequence length="867" mass="94800">MGLSRNHATGLKLLRHGGGTGHKGLNFSSWVSTLTGETGPCPPRLLSADLGPGNGTMKGTGMTKVTSVTGETNTYPVLPLRDIVVFPHMIVPLFVGREKSIRALEEVMGSDKQIMLATQINASDDDPSADAIYEVGTVANVLQLLKLPDGTVKVLIEGKARARISGYTGREDFYEAHADLLPEPAEDPVEVEALSRSVVSEFENYVKLNKKISPEVVGAASQIEDYSKLADTVASHLSIKITEKQEMLETVSIKTRLEKALGFMEGEISVLQVEKRIRSRVKRQMEKTQREYYLNEQMKAIQKELGDGEEGRDEMAELEERIAKTKLSKEAKDKADAELKKLKHMSPMSAEATVVRNYLDWLLGLPWNKKSKVRIDLNAAEKILDEDHFGLDKVKERIVEYLAVQARATKLKGPILCLVGPPGVGKTSLARSIAKATGREYVRMALGGVRDEAEIRGHRRTYIGSMPGKVVQSMKKAKRSNPLFLLDEIDKMGQDFRGDPSSALLEVLDPEQNATFMDHYLEVEYDLSNVMFITTANTLNIPGPLMDRMEIIRIAGYTEDEKLQIAKRHLLPKAIKEHALRPEEFSLADDAIVSIIQQYTREAGVRSLERELMKVARKAVTEIIKGKSTSVAVTAASINDYLGVPRYRHGEAEGEDQVGIVTGLAWTEVGGELLTIEGVMMPGKGRMTVTGNLKEVMKESISAAASYVRSRAVDFGIEPPRFDKSDIHVHVPEGATPKDGPSAGVAMATAIVSIMTGIPVNKDVAMTGEITLRGRVLPIGGLKEKLLAALRGGIKKVLIPEENAKDLADIPDNVKNNLEIVPVARMGEVIAHALVRIPEPIEWDGTVETPAVGTVEGVDDSGATVAH</sequence>
<keyword evidence="19" id="KW-1185">Reference proteome</keyword>
<dbReference type="InterPro" id="IPR027417">
    <property type="entry name" value="P-loop_NTPase"/>
</dbReference>
<dbReference type="EMBL" id="CP000633">
    <property type="protein sequence ID" value="ACM36217.1"/>
    <property type="molecule type" value="Genomic_DNA"/>
</dbReference>
<feature type="domain" description="Lon proteolytic" evidence="16">
    <location>
        <begin position="655"/>
        <end position="836"/>
    </location>
</feature>
<dbReference type="STRING" id="311402.Avi_1700"/>
<evidence type="ECO:0000256" key="12">
    <source>
        <dbReference type="PIRSR" id="PIRSR001174-1"/>
    </source>
</evidence>
<evidence type="ECO:0000256" key="15">
    <source>
        <dbReference type="RuleBase" id="RU000591"/>
    </source>
</evidence>
<dbReference type="InterPro" id="IPR014721">
    <property type="entry name" value="Ribsml_uS5_D2-typ_fold_subgr"/>
</dbReference>
<dbReference type="Pfam" id="PF00004">
    <property type="entry name" value="AAA"/>
    <property type="match status" value="1"/>
</dbReference>
<dbReference type="Gene3D" id="1.20.5.5270">
    <property type="match status" value="1"/>
</dbReference>
<dbReference type="InterPro" id="IPR027065">
    <property type="entry name" value="Lon_Prtase"/>
</dbReference>
<dbReference type="SUPFAM" id="SSF88697">
    <property type="entry name" value="PUA domain-like"/>
    <property type="match status" value="1"/>
</dbReference>
<accession>B9JVD7</accession>
<evidence type="ECO:0000256" key="11">
    <source>
        <dbReference type="PIRNR" id="PIRNR001174"/>
    </source>
</evidence>
<dbReference type="GO" id="GO:0005524">
    <property type="term" value="F:ATP binding"/>
    <property type="evidence" value="ECO:0007669"/>
    <property type="project" value="UniProtKB-UniRule"/>
</dbReference>
<dbReference type="MEROPS" id="S16.001"/>
<dbReference type="Pfam" id="PF02190">
    <property type="entry name" value="LON_substr_bdg"/>
    <property type="match status" value="1"/>
</dbReference>
<keyword evidence="4 10" id="KW-0547">Nucleotide-binding</keyword>
<dbReference type="Pfam" id="PF22667">
    <property type="entry name" value="Lon_lid"/>
    <property type="match status" value="1"/>
</dbReference>
<evidence type="ECO:0000259" key="17">
    <source>
        <dbReference type="PROSITE" id="PS51787"/>
    </source>
</evidence>
<dbReference type="AlphaFoldDB" id="B9JVD7"/>
<reference evidence="18 19" key="1">
    <citation type="journal article" date="2009" name="J. Bacteriol.">
        <title>Genome sequences of three Agrobacterium biovars help elucidate the evolution of multichromosome genomes in bacteria.</title>
        <authorList>
            <person name="Slater S.C."/>
            <person name="Goldman B.S."/>
            <person name="Goodner B."/>
            <person name="Setubal J.C."/>
            <person name="Farrand S.K."/>
            <person name="Nester E.W."/>
            <person name="Burr T.J."/>
            <person name="Banta L."/>
            <person name="Dickerman A.W."/>
            <person name="Paulsen I."/>
            <person name="Otten L."/>
            <person name="Suen G."/>
            <person name="Welch R."/>
            <person name="Almeida N.F."/>
            <person name="Arnold F."/>
            <person name="Burton O.T."/>
            <person name="Du Z."/>
            <person name="Ewing A."/>
            <person name="Godsy E."/>
            <person name="Heisel S."/>
            <person name="Houmiel K.L."/>
            <person name="Jhaveri J."/>
            <person name="Lu J."/>
            <person name="Miller N.M."/>
            <person name="Norton S."/>
            <person name="Chen Q."/>
            <person name="Phoolcharoen W."/>
            <person name="Ohlin V."/>
            <person name="Ondrusek D."/>
            <person name="Pride N."/>
            <person name="Stricklin S.L."/>
            <person name="Sun J."/>
            <person name="Wheeler C."/>
            <person name="Wilson L."/>
            <person name="Zhu H."/>
            <person name="Wood D.W."/>
        </authorList>
    </citation>
    <scope>NUCLEOTIDE SEQUENCE [LARGE SCALE GENOMIC DNA]</scope>
    <source>
        <strain evidence="19">S4 / ATCC BAA-846</strain>
    </source>
</reference>
<dbReference type="GO" id="GO:0034605">
    <property type="term" value="P:cellular response to heat"/>
    <property type="evidence" value="ECO:0007669"/>
    <property type="project" value="UniProtKB-UniRule"/>
</dbReference>
<comment type="function">
    <text evidence="10">ATP-dependent serine protease that mediates the selective degradation of mutant and abnormal proteins as well as certain short-lived regulatory proteins. Required for cellular homeostasis and for survival from DNA damage and developmental changes induced by stress. Degrades polypeptides processively to yield small peptide fragments that are 5 to 10 amino acids long. Binds to DNA in a double-stranded, site-specific manner.</text>
</comment>
<evidence type="ECO:0000313" key="18">
    <source>
        <dbReference type="EMBL" id="ACM36217.1"/>
    </source>
</evidence>
<dbReference type="NCBIfam" id="NF008053">
    <property type="entry name" value="PRK10787.1"/>
    <property type="match status" value="1"/>
</dbReference>
<comment type="subunit">
    <text evidence="10 11">Homohexamer. Organized in a ring with a central cavity.</text>
</comment>
<dbReference type="NCBIfam" id="TIGR00763">
    <property type="entry name" value="lon"/>
    <property type="match status" value="1"/>
</dbReference>
<dbReference type="GO" id="GO:0005737">
    <property type="term" value="C:cytoplasm"/>
    <property type="evidence" value="ECO:0007669"/>
    <property type="project" value="UniProtKB-SubCell"/>
</dbReference>
<dbReference type="SMART" id="SM00382">
    <property type="entry name" value="AAA"/>
    <property type="match status" value="1"/>
</dbReference>
<dbReference type="PROSITE" id="PS51786">
    <property type="entry name" value="LON_PROTEOLYTIC"/>
    <property type="match status" value="1"/>
</dbReference>
<dbReference type="InterPro" id="IPR054594">
    <property type="entry name" value="Lon_lid"/>
</dbReference>
<protein>
    <recommendedName>
        <fullName evidence="10 11">Lon protease</fullName>
        <ecNumber evidence="10 11">3.4.21.53</ecNumber>
    </recommendedName>
    <alternativeName>
        <fullName evidence="10">ATP-dependent protease La</fullName>
    </alternativeName>
</protein>
<dbReference type="InterPro" id="IPR046336">
    <property type="entry name" value="Lon_prtase_N_sf"/>
</dbReference>
<dbReference type="PANTHER" id="PTHR10046">
    <property type="entry name" value="ATP DEPENDENT LON PROTEASE FAMILY MEMBER"/>
    <property type="match status" value="1"/>
</dbReference>
<evidence type="ECO:0000256" key="13">
    <source>
        <dbReference type="PIRSR" id="PIRSR001174-2"/>
    </source>
</evidence>
<evidence type="ECO:0000259" key="16">
    <source>
        <dbReference type="PROSITE" id="PS51786"/>
    </source>
</evidence>
<comment type="similarity">
    <text evidence="10 11 14 15">Belongs to the peptidase S16 family.</text>
</comment>
<dbReference type="GO" id="GO:0004176">
    <property type="term" value="F:ATP-dependent peptidase activity"/>
    <property type="evidence" value="ECO:0007669"/>
    <property type="project" value="UniProtKB-UniRule"/>
</dbReference>
<dbReference type="PROSITE" id="PS01046">
    <property type="entry name" value="LON_SER"/>
    <property type="match status" value="1"/>
</dbReference>
<dbReference type="GO" id="GO:0016887">
    <property type="term" value="F:ATP hydrolysis activity"/>
    <property type="evidence" value="ECO:0007669"/>
    <property type="project" value="UniProtKB-UniRule"/>
</dbReference>
<dbReference type="SMART" id="SM00464">
    <property type="entry name" value="LON"/>
    <property type="match status" value="1"/>
</dbReference>
<dbReference type="InterPro" id="IPR004815">
    <property type="entry name" value="Lon_bac/euk-typ"/>
</dbReference>
<gene>
    <name evidence="10 18" type="primary">lon</name>
    <name evidence="18" type="ordered locus">Avi_1700</name>
</gene>
<dbReference type="SUPFAM" id="SSF54211">
    <property type="entry name" value="Ribosomal protein S5 domain 2-like"/>
    <property type="match status" value="1"/>
</dbReference>
<dbReference type="Gene3D" id="1.10.8.60">
    <property type="match status" value="1"/>
</dbReference>
<dbReference type="FunFam" id="3.30.230.10:FF:000010">
    <property type="entry name" value="Lon protease"/>
    <property type="match status" value="1"/>
</dbReference>
<dbReference type="InterPro" id="IPR003593">
    <property type="entry name" value="AAA+_ATPase"/>
</dbReference>
<dbReference type="FunFam" id="1.20.5.5270:FF:000002">
    <property type="entry name" value="Lon protease homolog"/>
    <property type="match status" value="1"/>
</dbReference>
<dbReference type="PROSITE" id="PS51787">
    <property type="entry name" value="LON_N"/>
    <property type="match status" value="1"/>
</dbReference>
<dbReference type="SUPFAM" id="SSF52540">
    <property type="entry name" value="P-loop containing nucleoside triphosphate hydrolases"/>
    <property type="match status" value="1"/>
</dbReference>
<dbReference type="HOGENOM" id="CLU_004109_4_3_5"/>
<organism evidence="18 19">
    <name type="scientific">Allorhizobium ampelinum (strain ATCC BAA-846 / DSM 112012 / S4)</name>
    <name type="common">Agrobacterium vitis (strain S4)</name>
    <dbReference type="NCBI Taxonomy" id="311402"/>
    <lineage>
        <taxon>Bacteria</taxon>
        <taxon>Pseudomonadati</taxon>
        <taxon>Pseudomonadota</taxon>
        <taxon>Alphaproteobacteria</taxon>
        <taxon>Hyphomicrobiales</taxon>
        <taxon>Rhizobiaceae</taxon>
        <taxon>Rhizobium/Agrobacterium group</taxon>
        <taxon>Allorhizobium</taxon>
        <taxon>Allorhizobium ampelinum</taxon>
    </lineage>
</organism>
<dbReference type="InterPro" id="IPR020568">
    <property type="entry name" value="Ribosomal_Su5_D2-typ_SF"/>
</dbReference>
<dbReference type="InterPro" id="IPR008269">
    <property type="entry name" value="Lon_proteolytic"/>
</dbReference>
<feature type="domain" description="Lon N-terminal" evidence="17">
    <location>
        <begin position="75"/>
        <end position="268"/>
    </location>
</feature>
<evidence type="ECO:0000256" key="9">
    <source>
        <dbReference type="ARBA" id="ARBA00050665"/>
    </source>
</evidence>
<dbReference type="CDD" id="cd19500">
    <property type="entry name" value="RecA-like_Lon"/>
    <property type="match status" value="1"/>
</dbReference>
<evidence type="ECO:0000256" key="7">
    <source>
        <dbReference type="ARBA" id="ARBA00022840"/>
    </source>
</evidence>
<keyword evidence="2 10" id="KW-0963">Cytoplasm</keyword>
<dbReference type="PIRSF" id="PIRSF001174">
    <property type="entry name" value="Lon_proteas"/>
    <property type="match status" value="1"/>
</dbReference>
<dbReference type="GO" id="GO:0004252">
    <property type="term" value="F:serine-type endopeptidase activity"/>
    <property type="evidence" value="ECO:0007669"/>
    <property type="project" value="UniProtKB-UniRule"/>
</dbReference>
<name>B9JVD7_ALLAM</name>
<dbReference type="InterPro" id="IPR003111">
    <property type="entry name" value="Lon_prtase_N"/>
</dbReference>
<dbReference type="FunFam" id="3.40.50.300:FF:000021">
    <property type="entry name" value="Lon protease homolog"/>
    <property type="match status" value="1"/>
</dbReference>
<feature type="binding site" evidence="10 13">
    <location>
        <begin position="420"/>
        <end position="427"/>
    </location>
    <ligand>
        <name>ATP</name>
        <dbReference type="ChEBI" id="CHEBI:30616"/>
    </ligand>
</feature>
<comment type="catalytic activity">
    <reaction evidence="9 10 11 14">
        <text>Hydrolysis of proteins in presence of ATP.</text>
        <dbReference type="EC" id="3.4.21.53"/>
    </reaction>
</comment>
<keyword evidence="7 10" id="KW-0067">ATP-binding</keyword>
<feature type="active site" evidence="10 12">
    <location>
        <position position="742"/>
    </location>
</feature>
<dbReference type="InterPro" id="IPR008268">
    <property type="entry name" value="Peptidase_S16_AS"/>
</dbReference>
<dbReference type="Proteomes" id="UP000001596">
    <property type="component" value="Chromosome 1"/>
</dbReference>
<dbReference type="Gene3D" id="2.30.130.40">
    <property type="entry name" value="LON domain-like"/>
    <property type="match status" value="1"/>
</dbReference>
<dbReference type="PRINTS" id="PR00830">
    <property type="entry name" value="ENDOLAPTASE"/>
</dbReference>
<dbReference type="EC" id="3.4.21.53" evidence="10 11"/>
<dbReference type="InterPro" id="IPR015947">
    <property type="entry name" value="PUA-like_sf"/>
</dbReference>
<dbReference type="GO" id="GO:0043565">
    <property type="term" value="F:sequence-specific DNA binding"/>
    <property type="evidence" value="ECO:0007669"/>
    <property type="project" value="UniProtKB-UniRule"/>
</dbReference>
<evidence type="ECO:0000256" key="2">
    <source>
        <dbReference type="ARBA" id="ARBA00022490"/>
    </source>
</evidence>
<evidence type="ECO:0000256" key="8">
    <source>
        <dbReference type="ARBA" id="ARBA00023016"/>
    </source>
</evidence>
<keyword evidence="3 10" id="KW-0645">Protease</keyword>
<dbReference type="eggNOG" id="COG0466">
    <property type="taxonomic scope" value="Bacteria"/>
</dbReference>
<evidence type="ECO:0000256" key="5">
    <source>
        <dbReference type="ARBA" id="ARBA00022801"/>
    </source>
</evidence>
<dbReference type="Gene3D" id="1.20.58.1480">
    <property type="match status" value="1"/>
</dbReference>
<dbReference type="Pfam" id="PF05362">
    <property type="entry name" value="Lon_C"/>
    <property type="match status" value="1"/>
</dbReference>
<proteinExistence type="evidence at transcript level"/>
<comment type="subcellular location">
    <subcellularLocation>
        <location evidence="1 10 11">Cytoplasm</location>
    </subcellularLocation>
</comment>
<keyword evidence="5 10" id="KW-0378">Hydrolase</keyword>
<dbReference type="Gene3D" id="3.40.50.300">
    <property type="entry name" value="P-loop containing nucleotide triphosphate hydrolases"/>
    <property type="match status" value="1"/>
</dbReference>
<evidence type="ECO:0000256" key="3">
    <source>
        <dbReference type="ARBA" id="ARBA00022670"/>
    </source>
</evidence>
<evidence type="ECO:0000256" key="4">
    <source>
        <dbReference type="ARBA" id="ARBA00022741"/>
    </source>
</evidence>
<dbReference type="Gene3D" id="3.30.230.10">
    <property type="match status" value="1"/>
</dbReference>
<keyword evidence="6 10" id="KW-0720">Serine protease</keyword>
<keyword evidence="8 10" id="KW-0346">Stress response</keyword>
<comment type="induction">
    <text evidence="10">By heat shock.</text>
</comment>
<dbReference type="KEGG" id="avi:Avi_1700"/>
<evidence type="ECO:0000313" key="19">
    <source>
        <dbReference type="Proteomes" id="UP000001596"/>
    </source>
</evidence>
<evidence type="ECO:0000256" key="1">
    <source>
        <dbReference type="ARBA" id="ARBA00004496"/>
    </source>
</evidence>
<dbReference type="InterPro" id="IPR003959">
    <property type="entry name" value="ATPase_AAA_core"/>
</dbReference>
<evidence type="ECO:0000256" key="10">
    <source>
        <dbReference type="HAMAP-Rule" id="MF_01973"/>
    </source>
</evidence>
<dbReference type="InterPro" id="IPR027543">
    <property type="entry name" value="Lon_bac"/>
</dbReference>
<feature type="active site" evidence="10 12">
    <location>
        <position position="785"/>
    </location>
</feature>
<evidence type="ECO:0000256" key="14">
    <source>
        <dbReference type="PROSITE-ProRule" id="PRU01122"/>
    </source>
</evidence>
<dbReference type="GO" id="GO:0006515">
    <property type="term" value="P:protein quality control for misfolded or incompletely synthesized proteins"/>
    <property type="evidence" value="ECO:0007669"/>
    <property type="project" value="UniProtKB-UniRule"/>
</dbReference>
<dbReference type="HAMAP" id="MF_01973">
    <property type="entry name" value="lon_bact"/>
    <property type="match status" value="1"/>
</dbReference>
<evidence type="ECO:0000256" key="6">
    <source>
        <dbReference type="ARBA" id="ARBA00022825"/>
    </source>
</evidence>